<feature type="transmembrane region" description="Helical" evidence="1">
    <location>
        <begin position="290"/>
        <end position="311"/>
    </location>
</feature>
<name>A0ABV9GPS8_9BACL</name>
<feature type="transmembrane region" description="Helical" evidence="1">
    <location>
        <begin position="100"/>
        <end position="121"/>
    </location>
</feature>
<feature type="transmembrane region" description="Helical" evidence="1">
    <location>
        <begin position="133"/>
        <end position="159"/>
    </location>
</feature>
<feature type="transmembrane region" description="Helical" evidence="1">
    <location>
        <begin position="331"/>
        <end position="354"/>
    </location>
</feature>
<keyword evidence="1" id="KW-0472">Membrane</keyword>
<evidence type="ECO:0000313" key="3">
    <source>
        <dbReference type="Proteomes" id="UP001596022"/>
    </source>
</evidence>
<accession>A0ABV9GPS8</accession>
<keyword evidence="1" id="KW-1133">Transmembrane helix</keyword>
<dbReference type="Proteomes" id="UP001596022">
    <property type="component" value="Unassembled WGS sequence"/>
</dbReference>
<feature type="transmembrane region" description="Helical" evidence="1">
    <location>
        <begin position="69"/>
        <end position="88"/>
    </location>
</feature>
<sequence length="367" mass="40028">MTWVFITPLEKQLFSMIYTLNPDLYNAVFGSARSPLSLTDLIMLTHSVGGDLTIHFLSAIGSLRLADGVLFGALVPFISLFVGGFITGRQHRNYNLTQRFICALATGLMYAVIIASLSLLANDSFHGKTAALGLHFSLILAFINAFVFGTLFSLPGLIMKVRPIRLTAVLKQSSLRYGDALHYGIAIFLSGFGVVFIIALIILIVKGGVIKGALLTLASSIQLAYYFWALLNFNTGWVSGLFDLTLSIFGSNSQTLGTGLHTWLLPGLLLSVGLNVYAGKRLAERSERKLLIALTVYSLVYSLLMAFTARLSQVSLSANRFGGINDIFLGIDYLGAGVKTFMFSFVTAWLGALYQRWFGARDLDDLS</sequence>
<dbReference type="EMBL" id="JBHSFW010000006">
    <property type="protein sequence ID" value="MFC4619230.1"/>
    <property type="molecule type" value="Genomic_DNA"/>
</dbReference>
<organism evidence="2 3">
    <name type="scientific">Camelliibacillus cellulosilyticus</name>
    <dbReference type="NCBI Taxonomy" id="2174486"/>
    <lineage>
        <taxon>Bacteria</taxon>
        <taxon>Bacillati</taxon>
        <taxon>Bacillota</taxon>
        <taxon>Bacilli</taxon>
        <taxon>Bacillales</taxon>
        <taxon>Sporolactobacillaceae</taxon>
        <taxon>Camelliibacillus</taxon>
    </lineage>
</organism>
<feature type="transmembrane region" description="Helical" evidence="1">
    <location>
        <begin position="180"/>
        <end position="204"/>
    </location>
</feature>
<reference evidence="3" key="1">
    <citation type="journal article" date="2019" name="Int. J. Syst. Evol. Microbiol.">
        <title>The Global Catalogue of Microorganisms (GCM) 10K type strain sequencing project: providing services to taxonomists for standard genome sequencing and annotation.</title>
        <authorList>
            <consortium name="The Broad Institute Genomics Platform"/>
            <consortium name="The Broad Institute Genome Sequencing Center for Infectious Disease"/>
            <person name="Wu L."/>
            <person name="Ma J."/>
        </authorList>
    </citation>
    <scope>NUCLEOTIDE SEQUENCE [LARGE SCALE GENOMIC DNA]</scope>
    <source>
        <strain evidence="3">CGMCC 1.16306</strain>
    </source>
</reference>
<comment type="caution">
    <text evidence="2">The sequence shown here is derived from an EMBL/GenBank/DDBJ whole genome shotgun (WGS) entry which is preliminary data.</text>
</comment>
<gene>
    <name evidence="2" type="ORF">ACFO4N_10940</name>
</gene>
<proteinExistence type="predicted"/>
<feature type="transmembrane region" description="Helical" evidence="1">
    <location>
        <begin position="260"/>
        <end position="278"/>
    </location>
</feature>
<protein>
    <submittedName>
        <fullName evidence="2">Uncharacterized protein</fullName>
    </submittedName>
</protein>
<evidence type="ECO:0000313" key="2">
    <source>
        <dbReference type="EMBL" id="MFC4619230.1"/>
    </source>
</evidence>
<keyword evidence="3" id="KW-1185">Reference proteome</keyword>
<evidence type="ECO:0000256" key="1">
    <source>
        <dbReference type="SAM" id="Phobius"/>
    </source>
</evidence>
<keyword evidence="1" id="KW-0812">Transmembrane</keyword>